<sequence>MTTSENPSGPDGEWTLTLDEQWDTFNRDIWGIGFGGSGLTAVSDDATVREDHVIVENNRCKLLVSSDGTGKDGVYQGVLNTADDDNEWNPNEGFTIDPKPGQYVEARMKMPGRTGVLPAFWSMSNSHTWPPEIDFVELFQFGNDEALERQTLHANAHWTSTGVPGDMDNHEQNPYSMNTGTDLTETFNTYGCAWFEDRVEWYFNGTHVVTRESPAEMLETLSHQDACPFFMMFSNHVNRLGDADLDTAWEAEMVIDWVRVWEFAGESQTDDSTGQTETTVLDDFDGGAFADGWHSTGSWETTTDVSGHGSHSATVTDKWSRLTWNGSPRFARGTTLQFDFAFDSSTDQQLNCAFGDSTTDADNSYRLDISRDGISVLNTDGWQWLGGDGAYQNGTVGELYTAEIELRDGQISIVVDGETTGEVSVLDSTYNGDIVHFEIEKGGAYIDEVRLIE</sequence>
<gene>
    <name evidence="3" type="ORF">C477_01210</name>
</gene>
<dbReference type="AlphaFoldDB" id="M0CR90"/>
<dbReference type="Proteomes" id="UP000011657">
    <property type="component" value="Unassembled WGS sequence"/>
</dbReference>
<dbReference type="EMBL" id="AOIS01000006">
    <property type="protein sequence ID" value="ELZ24394.1"/>
    <property type="molecule type" value="Genomic_DNA"/>
</dbReference>
<organism evidence="3 4">
    <name type="scientific">Haloterrigena salina JCM 13891</name>
    <dbReference type="NCBI Taxonomy" id="1227488"/>
    <lineage>
        <taxon>Archaea</taxon>
        <taxon>Methanobacteriati</taxon>
        <taxon>Methanobacteriota</taxon>
        <taxon>Stenosarchaea group</taxon>
        <taxon>Halobacteria</taxon>
        <taxon>Halobacteriales</taxon>
        <taxon>Natrialbaceae</taxon>
        <taxon>Haloterrigena</taxon>
    </lineage>
</organism>
<dbReference type="PATRIC" id="fig|1227488.3.peg.239"/>
<dbReference type="Gene3D" id="2.60.120.560">
    <property type="entry name" value="Exo-inulinase, domain 1"/>
    <property type="match status" value="1"/>
</dbReference>
<dbReference type="GO" id="GO:0004553">
    <property type="term" value="F:hydrolase activity, hydrolyzing O-glycosyl compounds"/>
    <property type="evidence" value="ECO:0007669"/>
    <property type="project" value="InterPro"/>
</dbReference>
<accession>M0CR90</accession>
<reference evidence="3 4" key="1">
    <citation type="journal article" date="2014" name="PLoS Genet.">
        <title>Phylogenetically driven sequencing of extremely halophilic archaea reveals strategies for static and dynamic osmo-response.</title>
        <authorList>
            <person name="Becker E.A."/>
            <person name="Seitzer P.M."/>
            <person name="Tritt A."/>
            <person name="Larsen D."/>
            <person name="Krusor M."/>
            <person name="Yao A.I."/>
            <person name="Wu D."/>
            <person name="Madern D."/>
            <person name="Eisen J.A."/>
            <person name="Darling A.E."/>
            <person name="Facciotti M.T."/>
        </authorList>
    </citation>
    <scope>NUCLEOTIDE SEQUENCE [LARGE SCALE GENOMIC DNA]</scope>
    <source>
        <strain evidence="3 4">JCM 13891</strain>
    </source>
</reference>
<proteinExistence type="inferred from homology"/>
<dbReference type="PROSITE" id="PS51762">
    <property type="entry name" value="GH16_2"/>
    <property type="match status" value="1"/>
</dbReference>
<keyword evidence="4" id="KW-1185">Reference proteome</keyword>
<evidence type="ECO:0000313" key="4">
    <source>
        <dbReference type="Proteomes" id="UP000011657"/>
    </source>
</evidence>
<comment type="caution">
    <text evidence="3">The sequence shown here is derived from an EMBL/GenBank/DDBJ whole genome shotgun (WGS) entry which is preliminary data.</text>
</comment>
<dbReference type="STRING" id="1227488.C477_01210"/>
<evidence type="ECO:0000256" key="1">
    <source>
        <dbReference type="ARBA" id="ARBA00006865"/>
    </source>
</evidence>
<feature type="domain" description="GH16" evidence="2">
    <location>
        <begin position="2"/>
        <end position="266"/>
    </location>
</feature>
<dbReference type="RefSeq" id="WP_008892589.1">
    <property type="nucleotide sequence ID" value="NZ_AOIS01000006.1"/>
</dbReference>
<comment type="similarity">
    <text evidence="1">Belongs to the glycosyl hydrolase 16 family.</text>
</comment>
<dbReference type="PANTHER" id="PTHR10963">
    <property type="entry name" value="GLYCOSYL HYDROLASE-RELATED"/>
    <property type="match status" value="1"/>
</dbReference>
<evidence type="ECO:0000259" key="2">
    <source>
        <dbReference type="PROSITE" id="PS51762"/>
    </source>
</evidence>
<dbReference type="InterPro" id="IPR013320">
    <property type="entry name" value="ConA-like_dom_sf"/>
</dbReference>
<dbReference type="SUPFAM" id="SSF49899">
    <property type="entry name" value="Concanavalin A-like lectins/glucanases"/>
    <property type="match status" value="1"/>
</dbReference>
<dbReference type="PANTHER" id="PTHR10963:SF55">
    <property type="entry name" value="GLYCOSIDE HYDROLASE FAMILY 16 PROTEIN"/>
    <property type="match status" value="1"/>
</dbReference>
<dbReference type="eggNOG" id="arCOG09822">
    <property type="taxonomic scope" value="Archaea"/>
</dbReference>
<dbReference type="Gene3D" id="2.60.120.200">
    <property type="match status" value="1"/>
</dbReference>
<protein>
    <submittedName>
        <fullName evidence="3">Rhizobiocin/RTX toxin and hemolysin-type calcium binding protein</fullName>
    </submittedName>
</protein>
<dbReference type="OrthoDB" id="8638at2157"/>
<name>M0CR90_9EURY</name>
<dbReference type="GO" id="GO:0005975">
    <property type="term" value="P:carbohydrate metabolic process"/>
    <property type="evidence" value="ECO:0007669"/>
    <property type="project" value="InterPro"/>
</dbReference>
<dbReference type="Pfam" id="PF00722">
    <property type="entry name" value="Glyco_hydro_16"/>
    <property type="match status" value="1"/>
</dbReference>
<dbReference type="InterPro" id="IPR000757">
    <property type="entry name" value="Beta-glucanase-like"/>
</dbReference>
<evidence type="ECO:0000313" key="3">
    <source>
        <dbReference type="EMBL" id="ELZ24394.1"/>
    </source>
</evidence>
<dbReference type="InterPro" id="IPR050546">
    <property type="entry name" value="Glycosyl_Hydrlase_16"/>
</dbReference>